<sequence>MGVCWRCRSLGGLRSKKGLNMMLRCFD</sequence>
<evidence type="ECO:0000313" key="2">
    <source>
        <dbReference type="Proteomes" id="UP001163603"/>
    </source>
</evidence>
<keyword evidence="2" id="KW-1185">Reference proteome</keyword>
<evidence type="ECO:0000313" key="1">
    <source>
        <dbReference type="EMBL" id="KAJ0052656.1"/>
    </source>
</evidence>
<accession>A0ACC0ZKR4</accession>
<organism evidence="1 2">
    <name type="scientific">Pistacia integerrima</name>
    <dbReference type="NCBI Taxonomy" id="434235"/>
    <lineage>
        <taxon>Eukaryota</taxon>
        <taxon>Viridiplantae</taxon>
        <taxon>Streptophyta</taxon>
        <taxon>Embryophyta</taxon>
        <taxon>Tracheophyta</taxon>
        <taxon>Spermatophyta</taxon>
        <taxon>Magnoliopsida</taxon>
        <taxon>eudicotyledons</taxon>
        <taxon>Gunneridae</taxon>
        <taxon>Pentapetalae</taxon>
        <taxon>rosids</taxon>
        <taxon>malvids</taxon>
        <taxon>Sapindales</taxon>
        <taxon>Anacardiaceae</taxon>
        <taxon>Pistacia</taxon>
    </lineage>
</organism>
<proteinExistence type="predicted"/>
<reference evidence="2" key="1">
    <citation type="journal article" date="2023" name="G3 (Bethesda)">
        <title>Genome assembly and association tests identify interacting loci associated with vigor, precocity, and sex in interspecific pistachio rootstocks.</title>
        <authorList>
            <person name="Palmer W."/>
            <person name="Jacygrad E."/>
            <person name="Sagayaradj S."/>
            <person name="Cavanaugh K."/>
            <person name="Han R."/>
            <person name="Bertier L."/>
            <person name="Beede B."/>
            <person name="Kafkas S."/>
            <person name="Golino D."/>
            <person name="Preece J."/>
            <person name="Michelmore R."/>
        </authorList>
    </citation>
    <scope>NUCLEOTIDE SEQUENCE [LARGE SCALE GENOMIC DNA]</scope>
</reference>
<protein>
    <submittedName>
        <fullName evidence="1">Uncharacterized protein</fullName>
    </submittedName>
</protein>
<dbReference type="Proteomes" id="UP001163603">
    <property type="component" value="Chromosome 1"/>
</dbReference>
<name>A0ACC0ZKR4_9ROSI</name>
<dbReference type="EMBL" id="CM047736">
    <property type="protein sequence ID" value="KAJ0052656.1"/>
    <property type="molecule type" value="Genomic_DNA"/>
</dbReference>
<comment type="caution">
    <text evidence="1">The sequence shown here is derived from an EMBL/GenBank/DDBJ whole genome shotgun (WGS) entry which is preliminary data.</text>
</comment>
<gene>
    <name evidence="1" type="ORF">Pint_01148</name>
</gene>